<sequence length="297" mass="31884">MIEARISRPLYGVFWMLATGLVFVAVTALVKSLGTALPASEAAFLRFALGLVLLLPLLKKFSRLKITATQWKLFLLRGAIHSVGVAFWFFAMARIPLADVTAMNYLSPILITIGAAIFLGEKLHVRRIGAVIAGLIGALIILRPGLREIGAGHLAMLATASCFAASYMISKRLSDDSDPALIVAMLSVTVTIGLAPMALPVWVAPDLTQLVTLFAVAVLATAGHLFMTLAFKEAPMTVTQPVTFLQLVWSVLVGALVFHEAVDPFVILGGVLILSAVSFITWREAVLKRREITPPAV</sequence>
<dbReference type="Proteomes" id="UP000283786">
    <property type="component" value="Chromosome"/>
</dbReference>
<dbReference type="PANTHER" id="PTHR22911:SF6">
    <property type="entry name" value="SOLUTE CARRIER FAMILY 35 MEMBER G1"/>
    <property type="match status" value="1"/>
</dbReference>
<comment type="similarity">
    <text evidence="2">Belongs to the drug/metabolite transporter (DMT) superfamily. 10 TMS drug/metabolite exporter (DME) (TC 2.A.7.3) family.</text>
</comment>
<evidence type="ECO:0000313" key="8">
    <source>
        <dbReference type="Proteomes" id="UP000283786"/>
    </source>
</evidence>
<dbReference type="AlphaFoldDB" id="A0A418SJG9"/>
<keyword evidence="3" id="KW-0812">Transmembrane</keyword>
<dbReference type="KEGG" id="palw:PSAL_031610"/>
<keyword evidence="8" id="KW-1185">Reference proteome</keyword>
<dbReference type="InterPro" id="IPR000620">
    <property type="entry name" value="EamA_dom"/>
</dbReference>
<evidence type="ECO:0000256" key="4">
    <source>
        <dbReference type="ARBA" id="ARBA00022989"/>
    </source>
</evidence>
<evidence type="ECO:0000256" key="2">
    <source>
        <dbReference type="ARBA" id="ARBA00009853"/>
    </source>
</evidence>
<feature type="domain" description="EamA" evidence="6">
    <location>
        <begin position="11"/>
        <end position="142"/>
    </location>
</feature>
<dbReference type="Pfam" id="PF00892">
    <property type="entry name" value="EamA"/>
    <property type="match status" value="2"/>
</dbReference>
<evidence type="ECO:0000256" key="1">
    <source>
        <dbReference type="ARBA" id="ARBA00004141"/>
    </source>
</evidence>
<dbReference type="OrthoDB" id="7374604at2"/>
<dbReference type="InterPro" id="IPR037185">
    <property type="entry name" value="EmrE-like"/>
</dbReference>
<feature type="domain" description="EamA" evidence="6">
    <location>
        <begin position="152"/>
        <end position="281"/>
    </location>
</feature>
<gene>
    <name evidence="7" type="primary">ribN_6</name>
    <name evidence="7" type="ORF">PSAL_031610</name>
</gene>
<dbReference type="RefSeq" id="WP_119838253.1">
    <property type="nucleotide sequence ID" value="NZ_CP060436.1"/>
</dbReference>
<keyword evidence="4" id="KW-1133">Transmembrane helix</keyword>
<reference evidence="7 8" key="1">
    <citation type="submission" date="2020-08" db="EMBL/GenBank/DDBJ databases">
        <title>Genome sequence of Rhodobacteraceae bacterium Lw-13e.</title>
        <authorList>
            <person name="Poehlein A."/>
            <person name="Wolter L."/>
            <person name="Daniel R."/>
            <person name="Brinkhoff T."/>
        </authorList>
    </citation>
    <scope>NUCLEOTIDE SEQUENCE [LARGE SCALE GENOMIC DNA]</scope>
    <source>
        <strain evidence="7 8">Lw-13e</strain>
    </source>
</reference>
<proteinExistence type="inferred from homology"/>
<keyword evidence="5" id="KW-0472">Membrane</keyword>
<dbReference type="GO" id="GO:0016020">
    <property type="term" value="C:membrane"/>
    <property type="evidence" value="ECO:0007669"/>
    <property type="project" value="UniProtKB-SubCell"/>
</dbReference>
<protein>
    <submittedName>
        <fullName evidence="7">Riboflavin transporter</fullName>
    </submittedName>
</protein>
<comment type="subcellular location">
    <subcellularLocation>
        <location evidence="1">Membrane</location>
        <topology evidence="1">Multi-pass membrane protein</topology>
    </subcellularLocation>
</comment>
<evidence type="ECO:0000256" key="3">
    <source>
        <dbReference type="ARBA" id="ARBA00022692"/>
    </source>
</evidence>
<accession>A0A418SJG9</accession>
<evidence type="ECO:0000259" key="6">
    <source>
        <dbReference type="Pfam" id="PF00892"/>
    </source>
</evidence>
<dbReference type="Gene3D" id="1.10.3730.20">
    <property type="match status" value="2"/>
</dbReference>
<dbReference type="EMBL" id="CP060436">
    <property type="protein sequence ID" value="QPM91899.1"/>
    <property type="molecule type" value="Genomic_DNA"/>
</dbReference>
<dbReference type="PANTHER" id="PTHR22911">
    <property type="entry name" value="ACYL-MALONYL CONDENSING ENZYME-RELATED"/>
    <property type="match status" value="1"/>
</dbReference>
<evidence type="ECO:0000256" key="5">
    <source>
        <dbReference type="ARBA" id="ARBA00023136"/>
    </source>
</evidence>
<evidence type="ECO:0000313" key="7">
    <source>
        <dbReference type="EMBL" id="QPM91899.1"/>
    </source>
</evidence>
<dbReference type="SUPFAM" id="SSF103481">
    <property type="entry name" value="Multidrug resistance efflux transporter EmrE"/>
    <property type="match status" value="2"/>
</dbReference>
<name>A0A418SJG9_9RHOB</name>
<organism evidence="7 8">
    <name type="scientific">Pseudooceanicola algae</name>
    <dbReference type="NCBI Taxonomy" id="1537215"/>
    <lineage>
        <taxon>Bacteria</taxon>
        <taxon>Pseudomonadati</taxon>
        <taxon>Pseudomonadota</taxon>
        <taxon>Alphaproteobacteria</taxon>
        <taxon>Rhodobacterales</taxon>
        <taxon>Paracoccaceae</taxon>
        <taxon>Pseudooceanicola</taxon>
    </lineage>
</organism>